<feature type="domain" description="HTH myb-type" evidence="8">
    <location>
        <begin position="9"/>
        <end position="62"/>
    </location>
</feature>
<evidence type="ECO:0000256" key="2">
    <source>
        <dbReference type="ARBA" id="ARBA00022737"/>
    </source>
</evidence>
<feature type="domain" description="Myb-like" evidence="7">
    <location>
        <begin position="63"/>
        <end position="113"/>
    </location>
</feature>
<dbReference type="Gramene" id="KCW79587">
    <property type="protein sequence ID" value="KCW79587"/>
    <property type="gene ID" value="EUGRSUZ_C00947"/>
</dbReference>
<evidence type="ECO:0000256" key="4">
    <source>
        <dbReference type="ARBA" id="ARBA00023125"/>
    </source>
</evidence>
<evidence type="ECO:0000256" key="3">
    <source>
        <dbReference type="ARBA" id="ARBA00023015"/>
    </source>
</evidence>
<dbReference type="GO" id="GO:0005634">
    <property type="term" value="C:nucleus"/>
    <property type="evidence" value="ECO:0000318"/>
    <property type="project" value="GO_Central"/>
</dbReference>
<dbReference type="SUPFAM" id="SSF46689">
    <property type="entry name" value="Homeodomain-like"/>
    <property type="match status" value="1"/>
</dbReference>
<feature type="domain" description="Myb-like" evidence="7">
    <location>
        <begin position="9"/>
        <end position="62"/>
    </location>
</feature>
<dbReference type="GO" id="GO:0003677">
    <property type="term" value="F:DNA binding"/>
    <property type="evidence" value="ECO:0007669"/>
    <property type="project" value="UniProtKB-KW"/>
</dbReference>
<dbReference type="KEGG" id="egr:104436535"/>
<evidence type="ECO:0000259" key="8">
    <source>
        <dbReference type="PROSITE" id="PS51294"/>
    </source>
</evidence>
<dbReference type="SMART" id="SM00717">
    <property type="entry name" value="SANT"/>
    <property type="match status" value="2"/>
</dbReference>
<dbReference type="InterPro" id="IPR009057">
    <property type="entry name" value="Homeodomain-like_sf"/>
</dbReference>
<keyword evidence="3" id="KW-0805">Transcription regulation</keyword>
<gene>
    <name evidence="9" type="ORF">EUGRSUZ_C00947</name>
</gene>
<keyword evidence="4" id="KW-0238">DNA-binding</keyword>
<evidence type="ECO:0000259" key="7">
    <source>
        <dbReference type="PROSITE" id="PS50090"/>
    </source>
</evidence>
<keyword evidence="2" id="KW-0677">Repeat</keyword>
<dbReference type="CDD" id="cd00167">
    <property type="entry name" value="SANT"/>
    <property type="match status" value="2"/>
</dbReference>
<dbReference type="SMR" id="A0A059CMI7"/>
<protein>
    <submittedName>
        <fullName evidence="9">Uncharacterized protein</fullName>
    </submittedName>
</protein>
<evidence type="ECO:0000256" key="6">
    <source>
        <dbReference type="ARBA" id="ARBA00023242"/>
    </source>
</evidence>
<keyword evidence="6" id="KW-0539">Nucleus</keyword>
<dbReference type="FunFam" id="1.10.10.60:FF:000015">
    <property type="entry name" value="Transcription factor RAX3"/>
    <property type="match status" value="1"/>
</dbReference>
<comment type="subcellular location">
    <subcellularLocation>
        <location evidence="1">Nucleus</location>
    </subcellularLocation>
</comment>
<dbReference type="EMBL" id="KK198755">
    <property type="protein sequence ID" value="KCW79587.1"/>
    <property type="molecule type" value="Genomic_DNA"/>
</dbReference>
<proteinExistence type="predicted"/>
<sequence length="261" mass="28672">MGRAPCCDKASVKRGAWSPEEDAILMSYIQQHGSGNNWITLPVRAGLKRCGKSCRLRWLNYLRPDIKRGGFSEEEDNAILTLYSVFGSRWSLISSRLPGRTDNDVKNHWNTKLKKKHLSAGKAACLRSDKNRNLGGPAVPDVPKLETHDDHIVDSSSYCLYNNSFSSLPQLHASPGHQEHSSFDHQDQKAPSFVAPTVMASSDFGTGGNNFGAASSTSPQEVSSLSSASSSLAFPGNDEANAEEEQIFLDFDYDILNSFWS</sequence>
<dbReference type="GO" id="GO:0003700">
    <property type="term" value="F:DNA-binding transcription factor activity"/>
    <property type="evidence" value="ECO:0000318"/>
    <property type="project" value="GO_Central"/>
</dbReference>
<evidence type="ECO:0000256" key="1">
    <source>
        <dbReference type="ARBA" id="ARBA00004123"/>
    </source>
</evidence>
<dbReference type="Gene3D" id="1.10.10.60">
    <property type="entry name" value="Homeodomain-like"/>
    <property type="match status" value="2"/>
</dbReference>
<dbReference type="eggNOG" id="KOG0048">
    <property type="taxonomic scope" value="Eukaryota"/>
</dbReference>
<feature type="domain" description="HTH myb-type" evidence="8">
    <location>
        <begin position="63"/>
        <end position="117"/>
    </location>
</feature>
<dbReference type="InParanoid" id="A0A059CMI7"/>
<accession>A0A059CMI7</accession>
<dbReference type="InterPro" id="IPR017930">
    <property type="entry name" value="Myb_dom"/>
</dbReference>
<keyword evidence="5" id="KW-0804">Transcription</keyword>
<organism evidence="9">
    <name type="scientific">Eucalyptus grandis</name>
    <name type="common">Flooded gum</name>
    <dbReference type="NCBI Taxonomy" id="71139"/>
    <lineage>
        <taxon>Eukaryota</taxon>
        <taxon>Viridiplantae</taxon>
        <taxon>Streptophyta</taxon>
        <taxon>Embryophyta</taxon>
        <taxon>Tracheophyta</taxon>
        <taxon>Spermatophyta</taxon>
        <taxon>Magnoliopsida</taxon>
        <taxon>eudicotyledons</taxon>
        <taxon>Gunneridae</taxon>
        <taxon>Pentapetalae</taxon>
        <taxon>rosids</taxon>
        <taxon>malvids</taxon>
        <taxon>Myrtales</taxon>
        <taxon>Myrtaceae</taxon>
        <taxon>Myrtoideae</taxon>
        <taxon>Eucalypteae</taxon>
        <taxon>Eucalyptus</taxon>
    </lineage>
</organism>
<dbReference type="Pfam" id="PF00249">
    <property type="entry name" value="Myb_DNA-binding"/>
    <property type="match status" value="2"/>
</dbReference>
<dbReference type="PANTHER" id="PTHR48000">
    <property type="entry name" value="OS09G0431300 PROTEIN"/>
    <property type="match status" value="1"/>
</dbReference>
<evidence type="ECO:0000313" key="9">
    <source>
        <dbReference type="EMBL" id="KCW79587.1"/>
    </source>
</evidence>
<dbReference type="PROSITE" id="PS50090">
    <property type="entry name" value="MYB_LIKE"/>
    <property type="match status" value="2"/>
</dbReference>
<dbReference type="PROSITE" id="PS51294">
    <property type="entry name" value="HTH_MYB"/>
    <property type="match status" value="2"/>
</dbReference>
<name>A0A059CMI7_EUCGR</name>
<dbReference type="AlphaFoldDB" id="A0A059CMI7"/>
<dbReference type="STRING" id="71139.A0A059CMI7"/>
<reference evidence="9" key="1">
    <citation type="submission" date="2013-07" db="EMBL/GenBank/DDBJ databases">
        <title>The genome of Eucalyptus grandis.</title>
        <authorList>
            <person name="Schmutz J."/>
            <person name="Hayes R."/>
            <person name="Myburg A."/>
            <person name="Tuskan G."/>
            <person name="Grattapaglia D."/>
            <person name="Rokhsar D.S."/>
        </authorList>
    </citation>
    <scope>NUCLEOTIDE SEQUENCE</scope>
    <source>
        <tissue evidence="9">Leaf extractions</tissue>
    </source>
</reference>
<dbReference type="InterPro" id="IPR001005">
    <property type="entry name" value="SANT/Myb"/>
</dbReference>
<dbReference type="OrthoDB" id="2143914at2759"/>
<evidence type="ECO:0000256" key="5">
    <source>
        <dbReference type="ARBA" id="ARBA00023163"/>
    </source>
</evidence>
<dbReference type="PANTHER" id="PTHR48000:SF67">
    <property type="entry name" value="MYB-LIKE DNA-BINDING DOMAIN CONTAINING PROTEIN, EXPRESSED"/>
    <property type="match status" value="1"/>
</dbReference>
<dbReference type="GO" id="GO:0006355">
    <property type="term" value="P:regulation of DNA-templated transcription"/>
    <property type="evidence" value="ECO:0000318"/>
    <property type="project" value="GO_Central"/>
</dbReference>